<dbReference type="EMBL" id="LAZR01015217">
    <property type="protein sequence ID" value="KKM14151.1"/>
    <property type="molecule type" value="Genomic_DNA"/>
</dbReference>
<reference evidence="1" key="1">
    <citation type="journal article" date="2015" name="Nature">
        <title>Complex archaea that bridge the gap between prokaryotes and eukaryotes.</title>
        <authorList>
            <person name="Spang A."/>
            <person name="Saw J.H."/>
            <person name="Jorgensen S.L."/>
            <person name="Zaremba-Niedzwiedzka K."/>
            <person name="Martijn J."/>
            <person name="Lind A.E."/>
            <person name="van Eijk R."/>
            <person name="Schleper C."/>
            <person name="Guy L."/>
            <person name="Ettema T.J."/>
        </authorList>
    </citation>
    <scope>NUCLEOTIDE SEQUENCE</scope>
</reference>
<accession>A0A0F9HFB4</accession>
<comment type="caution">
    <text evidence="1">The sequence shown here is derived from an EMBL/GenBank/DDBJ whole genome shotgun (WGS) entry which is preliminary data.</text>
</comment>
<feature type="non-terminal residue" evidence="1">
    <location>
        <position position="20"/>
    </location>
</feature>
<organism evidence="1">
    <name type="scientific">marine sediment metagenome</name>
    <dbReference type="NCBI Taxonomy" id="412755"/>
    <lineage>
        <taxon>unclassified sequences</taxon>
        <taxon>metagenomes</taxon>
        <taxon>ecological metagenomes</taxon>
    </lineage>
</organism>
<dbReference type="AlphaFoldDB" id="A0A0F9HFB4"/>
<evidence type="ECO:0000313" key="1">
    <source>
        <dbReference type="EMBL" id="KKM14151.1"/>
    </source>
</evidence>
<proteinExistence type="predicted"/>
<gene>
    <name evidence="1" type="ORF">LCGC14_1708980</name>
</gene>
<sequence>MFLAALCLTIFTMAFLSLVW</sequence>
<protein>
    <submittedName>
        <fullName evidence="1">Uncharacterized protein</fullName>
    </submittedName>
</protein>
<name>A0A0F9HFB4_9ZZZZ</name>